<dbReference type="AlphaFoldDB" id="A0A7X1KB66"/>
<feature type="transmembrane region" description="Helical" evidence="7">
    <location>
        <begin position="507"/>
        <end position="527"/>
    </location>
</feature>
<name>A0A7X1KB66_9SPHN</name>
<evidence type="ECO:0000313" key="11">
    <source>
        <dbReference type="Proteomes" id="UP000520156"/>
    </source>
</evidence>
<dbReference type="InterPro" id="IPR052159">
    <property type="entry name" value="Competence_DNA_uptake"/>
</dbReference>
<sequence length="753" mass="78533">MAVPAATALAPSSPAGETPSSGGAAAQRASWRRWGALSSGLGRICGPIERFLSDAPFDRAPWLAVSFGCGIAAWFVLPTTGQWLMLMAAGLGLATLGLVGLRPAMAYPFCRLGLAGIGLTLAAGTAHVWNKSIQVGVPAIQRPFAGSLNGRVLSVEDRPARGEWRVVLVTRDPGRADRVIRVRLRVPVGMTDPAVRAGAVIWVKARLMPPAPPMLPGGHDFARSAWFEGVAATGTALGPVTVEQPGQPVGGLAPLRAALSEHIGAHLTGSRGGIAAALASGDRGGIAPTDEAALRDAGLSHLLSVSGLHVSAVVAASYWLVLRLLALWPWLALRLRLPLCAAAAAALAGVFYTLLTGAEVPTVRSMVGALLIMAAVALGREPLSLRLLAVAALAVMLVWPEAIMGPSFQLSFAAVLAIVALHGAGWMRRLVEPREEAWWATALRKAAGLLITGVVVEVALVPIGLFHFHRAGLIGALANVVAIPLTTFVIMPLVALALAFDLTGLGAPLWWLAGHALGLLLDLAHAAARVPGAVTLSPAFGGGTYALLLAGGLWLALWQGRVRLWGLVPIALGAAAVVLVRTPDLLVSADGRHVAVSGMMPGRLALLREPRPGFARDTLNEMAGLDGAPVALPDQPGVRCNEDFCALALPRGDRVWHLLLARGHDPAPMRDIVAACDRADLVIADRRLPTACRPRWLKADRALLDRTGGLALTLTAGRIETVRAPADDHGWVPQPTPRPPVGTSPPQQQKGPV</sequence>
<feature type="transmembrane region" description="Helical" evidence="7">
    <location>
        <begin position="408"/>
        <end position="427"/>
    </location>
</feature>
<evidence type="ECO:0000313" key="10">
    <source>
        <dbReference type="EMBL" id="MBC2650810.1"/>
    </source>
</evidence>
<feature type="transmembrane region" description="Helical" evidence="7">
    <location>
        <begin position="474"/>
        <end position="500"/>
    </location>
</feature>
<feature type="transmembrane region" description="Helical" evidence="7">
    <location>
        <begin position="539"/>
        <end position="557"/>
    </location>
</feature>
<evidence type="ECO:0000256" key="6">
    <source>
        <dbReference type="SAM" id="MobiDB-lite"/>
    </source>
</evidence>
<gene>
    <name evidence="10" type="ORF">H7F49_03770</name>
</gene>
<evidence type="ECO:0000256" key="3">
    <source>
        <dbReference type="ARBA" id="ARBA00022692"/>
    </source>
</evidence>
<feature type="domain" description="DUF4131" evidence="9">
    <location>
        <begin position="83"/>
        <end position="239"/>
    </location>
</feature>
<keyword evidence="3 7" id="KW-0812">Transmembrane</keyword>
<dbReference type="PANTHER" id="PTHR30619">
    <property type="entry name" value="DNA INTERNALIZATION/COMPETENCE PROTEIN COMEC/REC2"/>
    <property type="match status" value="1"/>
</dbReference>
<organism evidence="10 11">
    <name type="scientific">Novosphingobium aerophilum</name>
    <dbReference type="NCBI Taxonomy" id="2839843"/>
    <lineage>
        <taxon>Bacteria</taxon>
        <taxon>Pseudomonadati</taxon>
        <taxon>Pseudomonadota</taxon>
        <taxon>Alphaproteobacteria</taxon>
        <taxon>Sphingomonadales</taxon>
        <taxon>Sphingomonadaceae</taxon>
        <taxon>Novosphingobium</taxon>
    </lineage>
</organism>
<evidence type="ECO:0000256" key="4">
    <source>
        <dbReference type="ARBA" id="ARBA00022989"/>
    </source>
</evidence>
<dbReference type="Pfam" id="PF03772">
    <property type="entry name" value="Competence"/>
    <property type="match status" value="1"/>
</dbReference>
<feature type="region of interest" description="Disordered" evidence="6">
    <location>
        <begin position="1"/>
        <end position="24"/>
    </location>
</feature>
<evidence type="ECO:0000259" key="8">
    <source>
        <dbReference type="Pfam" id="PF03772"/>
    </source>
</evidence>
<protein>
    <submittedName>
        <fullName evidence="10">ComEC/Rec2 family competence protein</fullName>
    </submittedName>
</protein>
<feature type="domain" description="ComEC/Rec2-related protein" evidence="8">
    <location>
        <begin position="278"/>
        <end position="560"/>
    </location>
</feature>
<dbReference type="EMBL" id="JACLAU010000003">
    <property type="protein sequence ID" value="MBC2650810.1"/>
    <property type="molecule type" value="Genomic_DNA"/>
</dbReference>
<feature type="transmembrane region" description="Helical" evidence="7">
    <location>
        <begin position="564"/>
        <end position="582"/>
    </location>
</feature>
<feature type="compositionally biased region" description="Low complexity" evidence="6">
    <location>
        <begin position="1"/>
        <end position="15"/>
    </location>
</feature>
<feature type="transmembrane region" description="Helical" evidence="7">
    <location>
        <begin position="60"/>
        <end position="77"/>
    </location>
</feature>
<evidence type="ECO:0000256" key="1">
    <source>
        <dbReference type="ARBA" id="ARBA00004651"/>
    </source>
</evidence>
<dbReference type="InterPro" id="IPR025405">
    <property type="entry name" value="DUF4131"/>
</dbReference>
<feature type="region of interest" description="Disordered" evidence="6">
    <location>
        <begin position="724"/>
        <end position="753"/>
    </location>
</feature>
<dbReference type="PANTHER" id="PTHR30619:SF1">
    <property type="entry name" value="RECOMBINATION PROTEIN 2"/>
    <property type="match status" value="1"/>
</dbReference>
<keyword evidence="4 7" id="KW-1133">Transmembrane helix</keyword>
<dbReference type="RefSeq" id="WP_185682234.1">
    <property type="nucleotide sequence ID" value="NZ_JACLAU010000003.1"/>
</dbReference>
<dbReference type="Proteomes" id="UP000520156">
    <property type="component" value="Unassembled WGS sequence"/>
</dbReference>
<evidence type="ECO:0000259" key="9">
    <source>
        <dbReference type="Pfam" id="PF13567"/>
    </source>
</evidence>
<feature type="transmembrane region" description="Helical" evidence="7">
    <location>
        <begin position="83"/>
        <end position="101"/>
    </location>
</feature>
<accession>A0A7X1KB66</accession>
<proteinExistence type="predicted"/>
<feature type="compositionally biased region" description="Pro residues" evidence="6">
    <location>
        <begin position="734"/>
        <end position="743"/>
    </location>
</feature>
<feature type="transmembrane region" description="Helical" evidence="7">
    <location>
        <begin position="361"/>
        <end position="378"/>
    </location>
</feature>
<keyword evidence="5 7" id="KW-0472">Membrane</keyword>
<dbReference type="NCBIfam" id="TIGR00360">
    <property type="entry name" value="ComEC_N-term"/>
    <property type="match status" value="1"/>
</dbReference>
<feature type="transmembrane region" description="Helical" evidence="7">
    <location>
        <begin position="385"/>
        <end position="402"/>
    </location>
</feature>
<evidence type="ECO:0000256" key="7">
    <source>
        <dbReference type="SAM" id="Phobius"/>
    </source>
</evidence>
<dbReference type="GO" id="GO:0005886">
    <property type="term" value="C:plasma membrane"/>
    <property type="evidence" value="ECO:0007669"/>
    <property type="project" value="UniProtKB-SubCell"/>
</dbReference>
<comment type="subcellular location">
    <subcellularLocation>
        <location evidence="1">Cell membrane</location>
        <topology evidence="1">Multi-pass membrane protein</topology>
    </subcellularLocation>
</comment>
<feature type="transmembrane region" description="Helical" evidence="7">
    <location>
        <begin position="337"/>
        <end position="355"/>
    </location>
</feature>
<evidence type="ECO:0000256" key="5">
    <source>
        <dbReference type="ARBA" id="ARBA00023136"/>
    </source>
</evidence>
<dbReference type="Pfam" id="PF13567">
    <property type="entry name" value="DUF4131"/>
    <property type="match status" value="1"/>
</dbReference>
<dbReference type="InterPro" id="IPR004477">
    <property type="entry name" value="ComEC_N"/>
</dbReference>
<feature type="transmembrane region" description="Helical" evidence="7">
    <location>
        <begin position="447"/>
        <end position="468"/>
    </location>
</feature>
<feature type="transmembrane region" description="Helical" evidence="7">
    <location>
        <begin position="302"/>
        <end position="325"/>
    </location>
</feature>
<feature type="compositionally biased region" description="Low complexity" evidence="6">
    <location>
        <begin position="744"/>
        <end position="753"/>
    </location>
</feature>
<keyword evidence="2" id="KW-1003">Cell membrane</keyword>
<evidence type="ECO:0000256" key="2">
    <source>
        <dbReference type="ARBA" id="ARBA00022475"/>
    </source>
</evidence>
<comment type="caution">
    <text evidence="10">The sequence shown here is derived from an EMBL/GenBank/DDBJ whole genome shotgun (WGS) entry which is preliminary data.</text>
</comment>
<reference evidence="10 11" key="1">
    <citation type="submission" date="2020-08" db="EMBL/GenBank/DDBJ databases">
        <title>The genome sequence of Novosphingobium flavum 4Y4.</title>
        <authorList>
            <person name="Liu Y."/>
        </authorList>
    </citation>
    <scope>NUCLEOTIDE SEQUENCE [LARGE SCALE GENOMIC DNA]</scope>
    <source>
        <strain evidence="10 11">4Y4</strain>
    </source>
</reference>
<keyword evidence="11" id="KW-1185">Reference proteome</keyword>